<comment type="caution">
    <text evidence="1">The sequence shown here is derived from an EMBL/GenBank/DDBJ whole genome shotgun (WGS) entry which is preliminary data.</text>
</comment>
<dbReference type="AlphaFoldDB" id="A0A7Z1AVL6"/>
<dbReference type="Gene3D" id="3.40.50.150">
    <property type="entry name" value="Vaccinia Virus protein VP39"/>
    <property type="match status" value="1"/>
</dbReference>
<organism evidence="1 2">
    <name type="scientific">Actinophytocola xinjiangensis</name>
    <dbReference type="NCBI Taxonomy" id="485602"/>
    <lineage>
        <taxon>Bacteria</taxon>
        <taxon>Bacillati</taxon>
        <taxon>Actinomycetota</taxon>
        <taxon>Actinomycetes</taxon>
        <taxon>Pseudonocardiales</taxon>
        <taxon>Pseudonocardiaceae</taxon>
    </lineage>
</organism>
<keyword evidence="1" id="KW-0808">Transferase</keyword>
<dbReference type="GO" id="GO:0008168">
    <property type="term" value="F:methyltransferase activity"/>
    <property type="evidence" value="ECO:0007669"/>
    <property type="project" value="UniProtKB-KW"/>
</dbReference>
<protein>
    <submittedName>
        <fullName evidence="1">SAM-dependent methyltransferase</fullName>
    </submittedName>
</protein>
<sequence length="240" mass="24489">MRPDAVRQTLDAELAAARRRRDGRAPRVLDVGGGSGVLAVPLAVAGCAVTVLEPNPNALATLSRRVEDASVADRVTAIPADSESLADAVPAGSMDLVLAHGVLEIVDDPRSTVAAMAGAVEIGGAVSVLVANRAAAVVHRAVAGRLAEARRLVDDPDGRLPEEGLLRRFDSDGVGSLLAGAGLVVESLQGQGVLSDLVPGGVLEEDSGAVEALAELELRVAGVVPLRDLATRLHAVGRRV</sequence>
<evidence type="ECO:0000313" key="2">
    <source>
        <dbReference type="Proteomes" id="UP000185696"/>
    </source>
</evidence>
<dbReference type="CDD" id="cd02440">
    <property type="entry name" value="AdoMet_MTases"/>
    <property type="match status" value="1"/>
</dbReference>
<accession>A0A7Z1AVL6</accession>
<dbReference type="GO" id="GO:0032259">
    <property type="term" value="P:methylation"/>
    <property type="evidence" value="ECO:0007669"/>
    <property type="project" value="UniProtKB-KW"/>
</dbReference>
<dbReference type="InterPro" id="IPR029063">
    <property type="entry name" value="SAM-dependent_MTases_sf"/>
</dbReference>
<dbReference type="OrthoDB" id="3366024at2"/>
<dbReference type="Pfam" id="PF13489">
    <property type="entry name" value="Methyltransf_23"/>
    <property type="match status" value="1"/>
</dbReference>
<reference evidence="1 2" key="1">
    <citation type="submission" date="2016-12" db="EMBL/GenBank/DDBJ databases">
        <title>The draft genome sequence of Actinophytocola xinjiangensis.</title>
        <authorList>
            <person name="Wang W."/>
            <person name="Yuan L."/>
        </authorList>
    </citation>
    <scope>NUCLEOTIDE SEQUENCE [LARGE SCALE GENOMIC DNA]</scope>
    <source>
        <strain evidence="1 2">CGMCC 4.4663</strain>
    </source>
</reference>
<evidence type="ECO:0000313" key="1">
    <source>
        <dbReference type="EMBL" id="OLF05458.1"/>
    </source>
</evidence>
<dbReference type="PANTHER" id="PTHR43861">
    <property type="entry name" value="TRANS-ACONITATE 2-METHYLTRANSFERASE-RELATED"/>
    <property type="match status" value="1"/>
</dbReference>
<keyword evidence="2" id="KW-1185">Reference proteome</keyword>
<proteinExistence type="predicted"/>
<gene>
    <name evidence="1" type="ORF">BLA60_36035</name>
</gene>
<dbReference type="EMBL" id="MSIF01000028">
    <property type="protein sequence ID" value="OLF05458.1"/>
    <property type="molecule type" value="Genomic_DNA"/>
</dbReference>
<dbReference type="RefSeq" id="WP_075137551.1">
    <property type="nucleotide sequence ID" value="NZ_MSIF01000028.1"/>
</dbReference>
<keyword evidence="1" id="KW-0489">Methyltransferase</keyword>
<dbReference type="SUPFAM" id="SSF53335">
    <property type="entry name" value="S-adenosyl-L-methionine-dependent methyltransferases"/>
    <property type="match status" value="1"/>
</dbReference>
<dbReference type="Proteomes" id="UP000185696">
    <property type="component" value="Unassembled WGS sequence"/>
</dbReference>
<name>A0A7Z1AVL6_9PSEU</name>